<evidence type="ECO:0000313" key="6">
    <source>
        <dbReference type="Proteomes" id="UP000245207"/>
    </source>
</evidence>
<proteinExistence type="predicted"/>
<dbReference type="Proteomes" id="UP000245207">
    <property type="component" value="Unassembled WGS sequence"/>
</dbReference>
<dbReference type="InterPro" id="IPR005176">
    <property type="entry name" value="PONY_dom"/>
</dbReference>
<dbReference type="InterPro" id="IPR014764">
    <property type="entry name" value="DCN-prot"/>
</dbReference>
<dbReference type="AlphaFoldDB" id="A0A2U1NVB4"/>
<dbReference type="Gene3D" id="1.10.238.10">
    <property type="entry name" value="EF-hand"/>
    <property type="match status" value="1"/>
</dbReference>
<name>A0A2U1NVB4_ARTAN</name>
<dbReference type="Gene3D" id="1.10.238.200">
    <property type="entry name" value="Cullin, PONY binding domain"/>
    <property type="match status" value="1"/>
</dbReference>
<dbReference type="InterPro" id="IPR042460">
    <property type="entry name" value="DCN1-like_PONY"/>
</dbReference>
<dbReference type="GO" id="GO:0032182">
    <property type="term" value="F:ubiquitin-like protein binding"/>
    <property type="evidence" value="ECO:0007669"/>
    <property type="project" value="TreeGrafter"/>
</dbReference>
<feature type="domain" description="DCUN1" evidence="4">
    <location>
        <begin position="24"/>
        <end position="216"/>
    </location>
</feature>
<evidence type="ECO:0000256" key="1">
    <source>
        <dbReference type="RuleBase" id="RU410713"/>
    </source>
</evidence>
<sequence>MPPRKRKSDSLVKSSEPAPKKVTKEVEKIDNFFASYANTETGLIDPEGVEKLCSDLKVEHTDVRILMLAWKMNAKTQGYFTQDEWRTGIKALHADTVRKLKSKLADLQKEVSKQENLLDFYCFAFNYCLTEDKQKTLDLESVCLLLDLVLGPKFRQQVDSFSEYLKIQKEYKVINMDQWTNFFRFCHEIEEFPDLTNYDSCQAWPFILDSFVEWLREKTVATPIV</sequence>
<dbReference type="OrthoDB" id="286637at2759"/>
<protein>
    <recommendedName>
        <fullName evidence="1">Defective in cullin neddylation protein</fullName>
    </recommendedName>
</protein>
<dbReference type="STRING" id="35608.A0A2U1NVB4"/>
<keyword evidence="2" id="KW-0175">Coiled coil</keyword>
<accession>A0A2U1NVB4</accession>
<evidence type="ECO:0000256" key="2">
    <source>
        <dbReference type="SAM" id="Coils"/>
    </source>
</evidence>
<reference evidence="5 6" key="1">
    <citation type="journal article" date="2018" name="Mol. Plant">
        <title>The genome of Artemisia annua provides insight into the evolution of Asteraceae family and artemisinin biosynthesis.</title>
        <authorList>
            <person name="Shen Q."/>
            <person name="Zhang L."/>
            <person name="Liao Z."/>
            <person name="Wang S."/>
            <person name="Yan T."/>
            <person name="Shi P."/>
            <person name="Liu M."/>
            <person name="Fu X."/>
            <person name="Pan Q."/>
            <person name="Wang Y."/>
            <person name="Lv Z."/>
            <person name="Lu X."/>
            <person name="Zhang F."/>
            <person name="Jiang W."/>
            <person name="Ma Y."/>
            <person name="Chen M."/>
            <person name="Hao X."/>
            <person name="Li L."/>
            <person name="Tang Y."/>
            <person name="Lv G."/>
            <person name="Zhou Y."/>
            <person name="Sun X."/>
            <person name="Brodelius P.E."/>
            <person name="Rose J.K.C."/>
            <person name="Tang K."/>
        </authorList>
    </citation>
    <scope>NUCLEOTIDE SEQUENCE [LARGE SCALE GENOMIC DNA]</scope>
    <source>
        <strain evidence="6">cv. Huhao1</strain>
        <tissue evidence="5">Leaf</tissue>
    </source>
</reference>
<gene>
    <name evidence="5" type="ORF">CTI12_AA188630</name>
</gene>
<comment type="caution">
    <text evidence="5">The sequence shown here is derived from an EMBL/GenBank/DDBJ whole genome shotgun (WGS) entry which is preliminary data.</text>
</comment>
<dbReference type="PANTHER" id="PTHR12281:SF26">
    <property type="entry name" value="DEFECTIVE IN CULLIN NEDDYLATION PROTEIN"/>
    <property type="match status" value="1"/>
</dbReference>
<feature type="region of interest" description="Disordered" evidence="3">
    <location>
        <begin position="1"/>
        <end position="20"/>
    </location>
</feature>
<keyword evidence="6" id="KW-1185">Reference proteome</keyword>
<dbReference type="PROSITE" id="PS51229">
    <property type="entry name" value="DCUN1"/>
    <property type="match status" value="1"/>
</dbReference>
<evidence type="ECO:0000259" key="4">
    <source>
        <dbReference type="PROSITE" id="PS51229"/>
    </source>
</evidence>
<dbReference type="Pfam" id="PF03556">
    <property type="entry name" value="Cullin_binding"/>
    <property type="match status" value="1"/>
</dbReference>
<evidence type="ECO:0000256" key="3">
    <source>
        <dbReference type="SAM" id="MobiDB-lite"/>
    </source>
</evidence>
<feature type="coiled-coil region" evidence="2">
    <location>
        <begin position="90"/>
        <end position="117"/>
    </location>
</feature>
<organism evidence="5 6">
    <name type="scientific">Artemisia annua</name>
    <name type="common">Sweet wormwood</name>
    <dbReference type="NCBI Taxonomy" id="35608"/>
    <lineage>
        <taxon>Eukaryota</taxon>
        <taxon>Viridiplantae</taxon>
        <taxon>Streptophyta</taxon>
        <taxon>Embryophyta</taxon>
        <taxon>Tracheophyta</taxon>
        <taxon>Spermatophyta</taxon>
        <taxon>Magnoliopsida</taxon>
        <taxon>eudicotyledons</taxon>
        <taxon>Gunneridae</taxon>
        <taxon>Pentapetalae</taxon>
        <taxon>asterids</taxon>
        <taxon>campanulids</taxon>
        <taxon>Asterales</taxon>
        <taxon>Asteraceae</taxon>
        <taxon>Asteroideae</taxon>
        <taxon>Anthemideae</taxon>
        <taxon>Artemisiinae</taxon>
        <taxon>Artemisia</taxon>
    </lineage>
</organism>
<dbReference type="GO" id="GO:0097602">
    <property type="term" value="F:cullin family protein binding"/>
    <property type="evidence" value="ECO:0007669"/>
    <property type="project" value="TreeGrafter"/>
</dbReference>
<comment type="function">
    <text evidence="1">Neddylation of cullins play an essential role in the regulation of SCF-type complexes activity.</text>
</comment>
<dbReference type="GO" id="GO:0031624">
    <property type="term" value="F:ubiquitin conjugating enzyme binding"/>
    <property type="evidence" value="ECO:0007669"/>
    <property type="project" value="TreeGrafter"/>
</dbReference>
<evidence type="ECO:0000313" key="5">
    <source>
        <dbReference type="EMBL" id="PWA77452.1"/>
    </source>
</evidence>
<dbReference type="PANTHER" id="PTHR12281">
    <property type="entry name" value="RP42 RELATED"/>
    <property type="match status" value="1"/>
</dbReference>
<dbReference type="EMBL" id="PKPP01002125">
    <property type="protein sequence ID" value="PWA77452.1"/>
    <property type="molecule type" value="Genomic_DNA"/>
</dbReference>
<dbReference type="GO" id="GO:0000151">
    <property type="term" value="C:ubiquitin ligase complex"/>
    <property type="evidence" value="ECO:0007669"/>
    <property type="project" value="TreeGrafter"/>
</dbReference>
<dbReference type="GO" id="GO:0045116">
    <property type="term" value="P:protein neddylation"/>
    <property type="evidence" value="ECO:0007669"/>
    <property type="project" value="TreeGrafter"/>
</dbReference>